<keyword evidence="3" id="KW-0472">Membrane</keyword>
<name>A0A402BGV8_9CHLR</name>
<organism evidence="5 6">
    <name type="scientific">Dictyobacter alpinus</name>
    <dbReference type="NCBI Taxonomy" id="2014873"/>
    <lineage>
        <taxon>Bacteria</taxon>
        <taxon>Bacillati</taxon>
        <taxon>Chloroflexota</taxon>
        <taxon>Ktedonobacteria</taxon>
        <taxon>Ktedonobacterales</taxon>
        <taxon>Dictyobacteraceae</taxon>
        <taxon>Dictyobacter</taxon>
    </lineage>
</organism>
<keyword evidence="6" id="KW-1185">Reference proteome</keyword>
<comment type="caution">
    <text evidence="5">The sequence shown here is derived from an EMBL/GenBank/DDBJ whole genome shotgun (WGS) entry which is preliminary data.</text>
</comment>
<evidence type="ECO:0000313" key="6">
    <source>
        <dbReference type="Proteomes" id="UP000287171"/>
    </source>
</evidence>
<feature type="coiled-coil region" evidence="1">
    <location>
        <begin position="212"/>
        <end position="239"/>
    </location>
</feature>
<dbReference type="Pfam" id="PF14257">
    <property type="entry name" value="DUF4349"/>
    <property type="match status" value="1"/>
</dbReference>
<sequence length="337" mass="36312">MEHTRMSLHKASLFITSFLLLAIFLVACGSAASNSGTSTTTRAPYRPSSSGGNTNSQASTANNQPGAAKSNSANSQSDAGSAQGGPQYLIKTLNVTMQVKDTRKVASDIQTWIGATDPRSSSAGGEYTQVADNFYNVSLTFSVQASMYTQVYNHLRDYNLQGATGGKLVAFKETVQDVSNDYVDTQSRIKNYKVEQSRLLELLSHAQSVGDIVTVDQKLSEVEGNIENAEAHLKLLSSQVTYYTVVVSLQPIIPGVVTQPATTPGWTASSVFSDAFAASLHFGQAILTFLIWLLAFCIYIVPIAIITWLVRRYRSRIASVLQPLKATISASPPPPQS</sequence>
<feature type="domain" description="DUF4349" evidence="4">
    <location>
        <begin position="88"/>
        <end position="308"/>
    </location>
</feature>
<dbReference type="PROSITE" id="PS51257">
    <property type="entry name" value="PROKAR_LIPOPROTEIN"/>
    <property type="match status" value="1"/>
</dbReference>
<evidence type="ECO:0000256" key="1">
    <source>
        <dbReference type="SAM" id="Coils"/>
    </source>
</evidence>
<gene>
    <name evidence="5" type="ORF">KDA_60990</name>
</gene>
<protein>
    <recommendedName>
        <fullName evidence="4">DUF4349 domain-containing protein</fullName>
    </recommendedName>
</protein>
<keyword evidence="3" id="KW-0812">Transmembrane</keyword>
<evidence type="ECO:0000313" key="5">
    <source>
        <dbReference type="EMBL" id="GCE30615.1"/>
    </source>
</evidence>
<dbReference type="EMBL" id="BIFT01000002">
    <property type="protein sequence ID" value="GCE30615.1"/>
    <property type="molecule type" value="Genomic_DNA"/>
</dbReference>
<evidence type="ECO:0000256" key="2">
    <source>
        <dbReference type="SAM" id="MobiDB-lite"/>
    </source>
</evidence>
<feature type="compositionally biased region" description="Low complexity" evidence="2">
    <location>
        <begin position="33"/>
        <end position="43"/>
    </location>
</feature>
<evidence type="ECO:0000256" key="3">
    <source>
        <dbReference type="SAM" id="Phobius"/>
    </source>
</evidence>
<dbReference type="InterPro" id="IPR025645">
    <property type="entry name" value="DUF4349"/>
</dbReference>
<proteinExistence type="predicted"/>
<feature type="region of interest" description="Disordered" evidence="2">
    <location>
        <begin position="33"/>
        <end position="83"/>
    </location>
</feature>
<accession>A0A402BGV8</accession>
<evidence type="ECO:0000259" key="4">
    <source>
        <dbReference type="Pfam" id="PF14257"/>
    </source>
</evidence>
<feature type="compositionally biased region" description="Polar residues" evidence="2">
    <location>
        <begin position="47"/>
        <end position="80"/>
    </location>
</feature>
<dbReference type="Proteomes" id="UP000287171">
    <property type="component" value="Unassembled WGS sequence"/>
</dbReference>
<dbReference type="AlphaFoldDB" id="A0A402BGV8"/>
<keyword evidence="1" id="KW-0175">Coiled coil</keyword>
<feature type="transmembrane region" description="Helical" evidence="3">
    <location>
        <begin position="289"/>
        <end position="310"/>
    </location>
</feature>
<dbReference type="OrthoDB" id="9808253at2"/>
<reference evidence="6" key="1">
    <citation type="submission" date="2018-12" db="EMBL/GenBank/DDBJ databases">
        <title>Tengunoibacter tsumagoiensis gen. nov., sp. nov., Dictyobacter kobayashii sp. nov., D. alpinus sp. nov., and D. joshuensis sp. nov. and description of Dictyobacteraceae fam. nov. within the order Ktedonobacterales isolated from Tengu-no-mugimeshi.</title>
        <authorList>
            <person name="Wang C.M."/>
            <person name="Zheng Y."/>
            <person name="Sakai Y."/>
            <person name="Toyoda A."/>
            <person name="Minakuchi Y."/>
            <person name="Abe K."/>
            <person name="Yokota A."/>
            <person name="Yabe S."/>
        </authorList>
    </citation>
    <scope>NUCLEOTIDE SEQUENCE [LARGE SCALE GENOMIC DNA]</scope>
    <source>
        <strain evidence="6">Uno16</strain>
    </source>
</reference>
<keyword evidence="3" id="KW-1133">Transmembrane helix</keyword>
<dbReference type="RefSeq" id="WP_126630681.1">
    <property type="nucleotide sequence ID" value="NZ_BIFT01000002.1"/>
</dbReference>